<dbReference type="InterPro" id="IPR016163">
    <property type="entry name" value="Ald_DH_C"/>
</dbReference>
<feature type="non-terminal residue" evidence="4">
    <location>
        <position position="1"/>
    </location>
</feature>
<dbReference type="GO" id="GO:0003842">
    <property type="term" value="F:L-glutamate gamma-semialdehyde dehydrogenase activity"/>
    <property type="evidence" value="ECO:0007669"/>
    <property type="project" value="TreeGrafter"/>
</dbReference>
<evidence type="ECO:0000256" key="2">
    <source>
        <dbReference type="ARBA" id="ARBA00023027"/>
    </source>
</evidence>
<proteinExistence type="predicted"/>
<dbReference type="EMBL" id="BARS01008047">
    <property type="protein sequence ID" value="GAF73161.1"/>
    <property type="molecule type" value="Genomic_DNA"/>
</dbReference>
<protein>
    <recommendedName>
        <fullName evidence="3">Aldehyde dehydrogenase domain-containing protein</fullName>
    </recommendedName>
</protein>
<name>X0SDD9_9ZZZZ</name>
<organism evidence="4">
    <name type="scientific">marine sediment metagenome</name>
    <dbReference type="NCBI Taxonomy" id="412755"/>
    <lineage>
        <taxon>unclassified sequences</taxon>
        <taxon>metagenomes</taxon>
        <taxon>ecological metagenomes</taxon>
    </lineage>
</organism>
<gene>
    <name evidence="4" type="ORF">S01H1_15419</name>
</gene>
<dbReference type="PANTHER" id="PTHR42862:SF1">
    <property type="entry name" value="DELTA-1-PYRROLINE-5-CARBOXYLATE DEHYDROGENASE 2, ISOFORM A-RELATED"/>
    <property type="match status" value="1"/>
</dbReference>
<evidence type="ECO:0000259" key="3">
    <source>
        <dbReference type="Pfam" id="PF00171"/>
    </source>
</evidence>
<keyword evidence="1" id="KW-0560">Oxidoreductase</keyword>
<dbReference type="AlphaFoldDB" id="X0SDD9"/>
<dbReference type="Gene3D" id="3.40.309.10">
    <property type="entry name" value="Aldehyde Dehydrogenase, Chain A, domain 2"/>
    <property type="match status" value="1"/>
</dbReference>
<dbReference type="InterPro" id="IPR050485">
    <property type="entry name" value="Proline_metab_enzyme"/>
</dbReference>
<dbReference type="SUPFAM" id="SSF53720">
    <property type="entry name" value="ALDH-like"/>
    <property type="match status" value="1"/>
</dbReference>
<evidence type="ECO:0000256" key="1">
    <source>
        <dbReference type="ARBA" id="ARBA00023002"/>
    </source>
</evidence>
<dbReference type="Gene3D" id="3.40.605.10">
    <property type="entry name" value="Aldehyde Dehydrogenase, Chain A, domain 1"/>
    <property type="match status" value="1"/>
</dbReference>
<dbReference type="InterPro" id="IPR015590">
    <property type="entry name" value="Aldehyde_DH_dom"/>
</dbReference>
<evidence type="ECO:0000313" key="4">
    <source>
        <dbReference type="EMBL" id="GAF73161.1"/>
    </source>
</evidence>
<dbReference type="GO" id="GO:0010133">
    <property type="term" value="P:L-proline catabolic process to L-glutamate"/>
    <property type="evidence" value="ECO:0007669"/>
    <property type="project" value="TreeGrafter"/>
</dbReference>
<dbReference type="PANTHER" id="PTHR42862">
    <property type="entry name" value="DELTA-1-PYRROLINE-5-CARBOXYLATE DEHYDROGENASE 1, ISOFORM A-RELATED"/>
    <property type="match status" value="1"/>
</dbReference>
<dbReference type="InterPro" id="IPR016162">
    <property type="entry name" value="Ald_DH_N"/>
</dbReference>
<accession>X0SDD9</accession>
<dbReference type="InterPro" id="IPR016161">
    <property type="entry name" value="Ald_DH/histidinol_DH"/>
</dbReference>
<sequence>EQARKTFRVGNLYLNRGITGALVERQPFGGFKMSGIGSKAGGPDYLLQFMDPRSVTENTMRRGFAPISQEDDWT</sequence>
<feature type="domain" description="Aldehyde dehydrogenase" evidence="3">
    <location>
        <begin position="3"/>
        <end position="55"/>
    </location>
</feature>
<dbReference type="Pfam" id="PF00171">
    <property type="entry name" value="Aldedh"/>
    <property type="match status" value="1"/>
</dbReference>
<reference evidence="4" key="1">
    <citation type="journal article" date="2014" name="Front. Microbiol.">
        <title>High frequency of phylogenetically diverse reductive dehalogenase-homologous genes in deep subseafloor sedimentary metagenomes.</title>
        <authorList>
            <person name="Kawai M."/>
            <person name="Futagami T."/>
            <person name="Toyoda A."/>
            <person name="Takaki Y."/>
            <person name="Nishi S."/>
            <person name="Hori S."/>
            <person name="Arai W."/>
            <person name="Tsubouchi T."/>
            <person name="Morono Y."/>
            <person name="Uchiyama I."/>
            <person name="Ito T."/>
            <person name="Fujiyama A."/>
            <person name="Inagaki F."/>
            <person name="Takami H."/>
        </authorList>
    </citation>
    <scope>NUCLEOTIDE SEQUENCE</scope>
    <source>
        <strain evidence="4">Expedition CK06-06</strain>
    </source>
</reference>
<comment type="caution">
    <text evidence="4">The sequence shown here is derived from an EMBL/GenBank/DDBJ whole genome shotgun (WGS) entry which is preliminary data.</text>
</comment>
<keyword evidence="2" id="KW-0520">NAD</keyword>
<dbReference type="GO" id="GO:0009898">
    <property type="term" value="C:cytoplasmic side of plasma membrane"/>
    <property type="evidence" value="ECO:0007669"/>
    <property type="project" value="TreeGrafter"/>
</dbReference>